<dbReference type="GO" id="GO:0005615">
    <property type="term" value="C:extracellular space"/>
    <property type="evidence" value="ECO:0007669"/>
    <property type="project" value="UniProtKB-KW"/>
</dbReference>
<keyword evidence="2" id="KW-0202">Cytokine</keyword>
<dbReference type="AlphaFoldDB" id="A0A1S3IN36"/>
<keyword evidence="3" id="KW-0964">Secreted</keyword>
<dbReference type="SUPFAM" id="SSF49842">
    <property type="entry name" value="TNF-like"/>
    <property type="match status" value="1"/>
</dbReference>
<evidence type="ECO:0000313" key="7">
    <source>
        <dbReference type="Proteomes" id="UP000085678"/>
    </source>
</evidence>
<organism evidence="7 8">
    <name type="scientific">Lingula anatina</name>
    <name type="common">Brachiopod</name>
    <name type="synonym">Lingula unguis</name>
    <dbReference type="NCBI Taxonomy" id="7574"/>
    <lineage>
        <taxon>Eukaryota</taxon>
        <taxon>Metazoa</taxon>
        <taxon>Spiralia</taxon>
        <taxon>Lophotrochozoa</taxon>
        <taxon>Brachiopoda</taxon>
        <taxon>Linguliformea</taxon>
        <taxon>Lingulata</taxon>
        <taxon>Lingulida</taxon>
        <taxon>Linguloidea</taxon>
        <taxon>Lingulidae</taxon>
        <taxon>Lingula</taxon>
    </lineage>
</organism>
<proteinExistence type="predicted"/>
<sequence length="302" mass="33767">MAASNEVFMSTLVLSCCACLILACVSASSDDAWDDLGRLWKSGATRGEPPPMEKFRVAILDGKRILHTSDSLFRSGMPRARPRLYVDSFERLKNKHQTPYVPFYSRANPNLPITAHNIVKRVAKVSRKSKASVIHMLPEGRNDAPISKVTKDGTFGHWEPLTQQKIKYDPSSNTMVVTRAGFFHVYAQVHFHMFTSHAMVFCLYKTDFRTAQRKGNDRSNSPSLVCGESTPSYTPHTPQCAVHPCGINGCRCTWFNAATVHVAGTFFLARYDAIWLAVRGDEDVGYDIKINLNSTYFGAYSV</sequence>
<dbReference type="InParanoid" id="A0A1S3IN36"/>
<protein>
    <submittedName>
        <fullName evidence="8">Uncharacterized protein LOC106165326</fullName>
    </submittedName>
</protein>
<evidence type="ECO:0000256" key="6">
    <source>
        <dbReference type="SAM" id="SignalP"/>
    </source>
</evidence>
<dbReference type="PANTHER" id="PTHR15151">
    <property type="entry name" value="PROTEIN EIGER"/>
    <property type="match status" value="1"/>
</dbReference>
<dbReference type="InterPro" id="IPR008983">
    <property type="entry name" value="Tumour_necrosis_fac-like_dom"/>
</dbReference>
<keyword evidence="6" id="KW-0732">Signal</keyword>
<dbReference type="KEGG" id="lak:106165326"/>
<evidence type="ECO:0000256" key="4">
    <source>
        <dbReference type="ARBA" id="ARBA00023157"/>
    </source>
</evidence>
<dbReference type="PANTHER" id="PTHR15151:SF20">
    <property type="entry name" value="TUMOR NECROSIS FACTOR LIGAND SUPERFAMILY MEMBER 12"/>
    <property type="match status" value="1"/>
</dbReference>
<evidence type="ECO:0000256" key="1">
    <source>
        <dbReference type="ARBA" id="ARBA00004613"/>
    </source>
</evidence>
<keyword evidence="7" id="KW-1185">Reference proteome</keyword>
<accession>A0A1S3IN36</accession>
<feature type="signal peptide" evidence="6">
    <location>
        <begin position="1"/>
        <end position="27"/>
    </location>
</feature>
<dbReference type="GO" id="GO:0005125">
    <property type="term" value="F:cytokine activity"/>
    <property type="evidence" value="ECO:0007669"/>
    <property type="project" value="UniProtKB-KW"/>
</dbReference>
<dbReference type="GeneID" id="106165326"/>
<evidence type="ECO:0000256" key="2">
    <source>
        <dbReference type="ARBA" id="ARBA00022514"/>
    </source>
</evidence>
<evidence type="ECO:0000256" key="3">
    <source>
        <dbReference type="ARBA" id="ARBA00022525"/>
    </source>
</evidence>
<keyword evidence="5" id="KW-0325">Glycoprotein</keyword>
<dbReference type="OrthoDB" id="6159739at2759"/>
<name>A0A1S3IN36_LINAN</name>
<feature type="chain" id="PRO_5010370144" evidence="6">
    <location>
        <begin position="28"/>
        <end position="302"/>
    </location>
</feature>
<gene>
    <name evidence="8" type="primary">LOC106165326</name>
</gene>
<reference evidence="8" key="1">
    <citation type="submission" date="2025-08" db="UniProtKB">
        <authorList>
            <consortium name="RefSeq"/>
        </authorList>
    </citation>
    <scope>IDENTIFICATION</scope>
    <source>
        <tissue evidence="8">Gonads</tissue>
    </source>
</reference>
<dbReference type="Proteomes" id="UP000085678">
    <property type="component" value="Unplaced"/>
</dbReference>
<evidence type="ECO:0000313" key="8">
    <source>
        <dbReference type="RefSeq" id="XP_013398949.1"/>
    </source>
</evidence>
<dbReference type="RefSeq" id="XP_013398949.1">
    <property type="nucleotide sequence ID" value="XM_013543495.1"/>
</dbReference>
<evidence type="ECO:0000256" key="5">
    <source>
        <dbReference type="ARBA" id="ARBA00023180"/>
    </source>
</evidence>
<comment type="subcellular location">
    <subcellularLocation>
        <location evidence="1">Secreted</location>
    </subcellularLocation>
</comment>
<dbReference type="Gene3D" id="2.60.120.40">
    <property type="match status" value="1"/>
</dbReference>
<keyword evidence="4" id="KW-1015">Disulfide bond</keyword>
<dbReference type="InterPro" id="IPR051748">
    <property type="entry name" value="TNF_Ligand_Superfamily"/>
</dbReference>